<dbReference type="InterPro" id="IPR007621">
    <property type="entry name" value="TPM_dom"/>
</dbReference>
<evidence type="ECO:0000313" key="3">
    <source>
        <dbReference type="EMBL" id="GCL34624.1"/>
    </source>
</evidence>
<dbReference type="EMBL" id="BJCD01000011">
    <property type="protein sequence ID" value="GCL34624.1"/>
    <property type="molecule type" value="Genomic_DNA"/>
</dbReference>
<dbReference type="AlphaFoldDB" id="A0A479ZXQ0"/>
<feature type="transmembrane region" description="Helical" evidence="1">
    <location>
        <begin position="211"/>
        <end position="235"/>
    </location>
</feature>
<gene>
    <name evidence="3" type="ORF">PA905_31240</name>
</gene>
<sequence>MIQQLKTILNRGNLLTGFIISLLLTVILGFSATPALATGVYQVPTVSSGEQTWVVELDGVLSRSTEGRLNNSLSELAKTTGYEVRFLTIRRLDYGETIETFTEKVFQKWFPTPEVATNQTLLALDLLTNNAAIQTGEKTKSLLTDEIAESVVEKTLKYPLRKGDKYNEAFIAASDRISAVLSGEPDPGPPLEQDNISVESTFKSAEETDDMSATIIVVVLLIVATVVPMATYYYFQANRS</sequence>
<evidence type="ECO:0000259" key="2">
    <source>
        <dbReference type="Pfam" id="PF04536"/>
    </source>
</evidence>
<proteinExistence type="predicted"/>
<comment type="caution">
    <text evidence="3">The sequence shown here is derived from an EMBL/GenBank/DDBJ whole genome shotgun (WGS) entry which is preliminary data.</text>
</comment>
<dbReference type="RefSeq" id="WP_026787184.1">
    <property type="nucleotide sequence ID" value="NZ_BJCD01000011.1"/>
</dbReference>
<dbReference type="NCBIfam" id="NF047379">
    <property type="entry name" value="photo_II_Psb32"/>
    <property type="match status" value="1"/>
</dbReference>
<name>A0A479ZXQ0_PLAAG</name>
<evidence type="ECO:0000256" key="1">
    <source>
        <dbReference type="SAM" id="Phobius"/>
    </source>
</evidence>
<dbReference type="PANTHER" id="PTHR30373:SF2">
    <property type="entry name" value="UPF0603 PROTEIN YGCG"/>
    <property type="match status" value="1"/>
</dbReference>
<feature type="domain" description="TPM" evidence="2">
    <location>
        <begin position="54"/>
        <end position="179"/>
    </location>
</feature>
<keyword evidence="1" id="KW-1133">Transmembrane helix</keyword>
<keyword evidence="1" id="KW-0472">Membrane</keyword>
<dbReference type="Pfam" id="PF04536">
    <property type="entry name" value="TPM_phosphatase"/>
    <property type="match status" value="1"/>
</dbReference>
<dbReference type="PANTHER" id="PTHR30373">
    <property type="entry name" value="UPF0603 PROTEIN YGCG"/>
    <property type="match status" value="1"/>
</dbReference>
<evidence type="ECO:0000313" key="4">
    <source>
        <dbReference type="Proteomes" id="UP000299794"/>
    </source>
</evidence>
<protein>
    <recommendedName>
        <fullName evidence="2">TPM domain-containing protein</fullName>
    </recommendedName>
</protein>
<keyword evidence="1" id="KW-0812">Transmembrane</keyword>
<reference evidence="4" key="1">
    <citation type="submission" date="2019-02" db="EMBL/GenBank/DDBJ databases">
        <title>Draft genome sequence of Planktothrix agardhii NIES-905.</title>
        <authorList>
            <person name="Yamaguchi H."/>
            <person name="Suzuki S."/>
            <person name="Kawachi M."/>
        </authorList>
    </citation>
    <scope>NUCLEOTIDE SEQUENCE [LARGE SCALE GENOMIC DNA]</scope>
    <source>
        <strain evidence="4">CCAP 1459/11A</strain>
    </source>
</reference>
<dbReference type="Proteomes" id="UP000299794">
    <property type="component" value="Unassembled WGS sequence"/>
</dbReference>
<dbReference type="Gene3D" id="3.10.310.50">
    <property type="match status" value="1"/>
</dbReference>
<organism evidence="3 4">
    <name type="scientific">Planktothrix agardhii CCAP 1459/11A</name>
    <dbReference type="NCBI Taxonomy" id="282420"/>
    <lineage>
        <taxon>Bacteria</taxon>
        <taxon>Bacillati</taxon>
        <taxon>Cyanobacteriota</taxon>
        <taxon>Cyanophyceae</taxon>
        <taxon>Oscillatoriophycideae</taxon>
        <taxon>Oscillatoriales</taxon>
        <taxon>Microcoleaceae</taxon>
        <taxon>Planktothrix</taxon>
    </lineage>
</organism>
<accession>A0A479ZXQ0</accession>